<feature type="signal peptide" evidence="1">
    <location>
        <begin position="1"/>
        <end position="27"/>
    </location>
</feature>
<evidence type="ECO:0000313" key="2">
    <source>
        <dbReference type="EMBL" id="SFG72001.1"/>
    </source>
</evidence>
<name>A0A1I2UBD9_9BACT</name>
<dbReference type="Proteomes" id="UP000199642">
    <property type="component" value="Unassembled WGS sequence"/>
</dbReference>
<dbReference type="STRING" id="435880.SAMN04487988_10740"/>
<gene>
    <name evidence="2" type="ORF">SAMN04487988_10740</name>
</gene>
<organism evidence="2 3">
    <name type="scientific">Algoriphagus hitonicola</name>
    <dbReference type="NCBI Taxonomy" id="435880"/>
    <lineage>
        <taxon>Bacteria</taxon>
        <taxon>Pseudomonadati</taxon>
        <taxon>Bacteroidota</taxon>
        <taxon>Cytophagia</taxon>
        <taxon>Cytophagales</taxon>
        <taxon>Cyclobacteriaceae</taxon>
        <taxon>Algoriphagus</taxon>
    </lineage>
</organism>
<feature type="chain" id="PRO_5011543729" evidence="1">
    <location>
        <begin position="28"/>
        <end position="65"/>
    </location>
</feature>
<dbReference type="OrthoDB" id="827248at2"/>
<keyword evidence="3" id="KW-1185">Reference proteome</keyword>
<reference evidence="3" key="1">
    <citation type="submission" date="2016-10" db="EMBL/GenBank/DDBJ databases">
        <authorList>
            <person name="Varghese N."/>
            <person name="Submissions S."/>
        </authorList>
    </citation>
    <scope>NUCLEOTIDE SEQUENCE [LARGE SCALE GENOMIC DNA]</scope>
    <source>
        <strain evidence="3">DSM 19315</strain>
    </source>
</reference>
<protein>
    <submittedName>
        <fullName evidence="2">Uncharacterized protein</fullName>
    </submittedName>
</protein>
<accession>A0A1I2UBD9</accession>
<keyword evidence="1" id="KW-0732">Signal</keyword>
<dbReference type="AlphaFoldDB" id="A0A1I2UBD9"/>
<evidence type="ECO:0000313" key="3">
    <source>
        <dbReference type="Proteomes" id="UP000199642"/>
    </source>
</evidence>
<sequence>MKKTMILALAVLGMVLGSLGTTQQARAAEDCEFVGSDQYDCETYLCPSGCIIVVCPEQEASLECE</sequence>
<dbReference type="RefSeq" id="WP_143189519.1">
    <property type="nucleotide sequence ID" value="NZ_FOPC01000007.1"/>
</dbReference>
<evidence type="ECO:0000256" key="1">
    <source>
        <dbReference type="SAM" id="SignalP"/>
    </source>
</evidence>
<proteinExistence type="predicted"/>
<dbReference type="EMBL" id="FOPC01000007">
    <property type="protein sequence ID" value="SFG72001.1"/>
    <property type="molecule type" value="Genomic_DNA"/>
</dbReference>